<evidence type="ECO:0008006" key="3">
    <source>
        <dbReference type="Google" id="ProtNLM"/>
    </source>
</evidence>
<protein>
    <recommendedName>
        <fullName evidence="3">DUF3303 domain-containing protein</fullName>
    </recommendedName>
</protein>
<sequence length="90" mass="10402">MLFMVIEKFRNQNGKAVYRKLRDAGRGLPDGLKFVSSYVSADLGRCFQLMETDDITLFQRWIADWQEVVEFEVVPVVEGKTTREALTPML</sequence>
<keyword evidence="2" id="KW-1185">Reference proteome</keyword>
<accession>A0A512NNW7</accession>
<dbReference type="InterPro" id="IPR021734">
    <property type="entry name" value="DUF3303"/>
</dbReference>
<dbReference type="RefSeq" id="WP_147155960.1">
    <property type="nucleotide sequence ID" value="NZ_BKAJ01000172.1"/>
</dbReference>
<dbReference type="OrthoDB" id="9801877at2"/>
<proteinExistence type="predicted"/>
<dbReference type="Proteomes" id="UP000321058">
    <property type="component" value="Unassembled WGS sequence"/>
</dbReference>
<dbReference type="AlphaFoldDB" id="A0A512NNW7"/>
<gene>
    <name evidence="1" type="ORF">RSO01_77850</name>
</gene>
<dbReference type="Pfam" id="PF11746">
    <property type="entry name" value="DUF3303"/>
    <property type="match status" value="1"/>
</dbReference>
<evidence type="ECO:0000313" key="1">
    <source>
        <dbReference type="EMBL" id="GEP60619.1"/>
    </source>
</evidence>
<organism evidence="1 2">
    <name type="scientific">Reyranella soli</name>
    <dbReference type="NCBI Taxonomy" id="1230389"/>
    <lineage>
        <taxon>Bacteria</taxon>
        <taxon>Pseudomonadati</taxon>
        <taxon>Pseudomonadota</taxon>
        <taxon>Alphaproteobacteria</taxon>
        <taxon>Hyphomicrobiales</taxon>
        <taxon>Reyranellaceae</taxon>
        <taxon>Reyranella</taxon>
    </lineage>
</organism>
<dbReference type="EMBL" id="BKAJ01000172">
    <property type="protein sequence ID" value="GEP60619.1"/>
    <property type="molecule type" value="Genomic_DNA"/>
</dbReference>
<comment type="caution">
    <text evidence="1">The sequence shown here is derived from an EMBL/GenBank/DDBJ whole genome shotgun (WGS) entry which is preliminary data.</text>
</comment>
<name>A0A512NNW7_9HYPH</name>
<evidence type="ECO:0000313" key="2">
    <source>
        <dbReference type="Proteomes" id="UP000321058"/>
    </source>
</evidence>
<reference evidence="1 2" key="1">
    <citation type="submission" date="2019-07" db="EMBL/GenBank/DDBJ databases">
        <title>Whole genome shotgun sequence of Reyranella soli NBRC 108950.</title>
        <authorList>
            <person name="Hosoyama A."/>
            <person name="Uohara A."/>
            <person name="Ohji S."/>
            <person name="Ichikawa N."/>
        </authorList>
    </citation>
    <scope>NUCLEOTIDE SEQUENCE [LARGE SCALE GENOMIC DNA]</scope>
    <source>
        <strain evidence="1 2">NBRC 108950</strain>
    </source>
</reference>